<evidence type="ECO:0000256" key="13">
    <source>
        <dbReference type="ARBA" id="ARBA00047928"/>
    </source>
</evidence>
<evidence type="ECO:0000256" key="2">
    <source>
        <dbReference type="ARBA" id="ARBA00005184"/>
    </source>
</evidence>
<dbReference type="EC" id="3.1.1.11" evidence="5"/>
<organism evidence="17 18">
    <name type="scientific">Striga hermonthica</name>
    <name type="common">Purple witchweed</name>
    <name type="synonym">Buchnera hermonthica</name>
    <dbReference type="NCBI Taxonomy" id="68872"/>
    <lineage>
        <taxon>Eukaryota</taxon>
        <taxon>Viridiplantae</taxon>
        <taxon>Streptophyta</taxon>
        <taxon>Embryophyta</taxon>
        <taxon>Tracheophyta</taxon>
        <taxon>Spermatophyta</taxon>
        <taxon>Magnoliopsida</taxon>
        <taxon>eudicotyledons</taxon>
        <taxon>Gunneridae</taxon>
        <taxon>Pentapetalae</taxon>
        <taxon>asterids</taxon>
        <taxon>lamiids</taxon>
        <taxon>Lamiales</taxon>
        <taxon>Orobanchaceae</taxon>
        <taxon>Buchnereae</taxon>
        <taxon>Striga</taxon>
    </lineage>
</organism>
<evidence type="ECO:0000256" key="14">
    <source>
        <dbReference type="ARBA" id="ARBA00057335"/>
    </source>
</evidence>
<comment type="function">
    <text evidence="14">Acts in the modification of cell walls via demethylesterification of cell wall pectin.</text>
</comment>
<evidence type="ECO:0000256" key="9">
    <source>
        <dbReference type="ARBA" id="ARBA00023085"/>
    </source>
</evidence>
<evidence type="ECO:0000256" key="12">
    <source>
        <dbReference type="ARBA" id="ARBA00023316"/>
    </source>
</evidence>
<dbReference type="PANTHER" id="PTHR31707">
    <property type="entry name" value="PECTINESTERASE"/>
    <property type="match status" value="1"/>
</dbReference>
<comment type="similarity">
    <text evidence="3">In the N-terminal section; belongs to the PMEI family.</text>
</comment>
<dbReference type="GO" id="GO:0030599">
    <property type="term" value="F:pectinesterase activity"/>
    <property type="evidence" value="ECO:0007669"/>
    <property type="project" value="UniProtKB-EC"/>
</dbReference>
<evidence type="ECO:0000313" key="18">
    <source>
        <dbReference type="Proteomes" id="UP001153555"/>
    </source>
</evidence>
<evidence type="ECO:0000256" key="7">
    <source>
        <dbReference type="ARBA" id="ARBA00022525"/>
    </source>
</evidence>
<dbReference type="SUPFAM" id="SSF101148">
    <property type="entry name" value="Plant invertase/pectin methylesterase inhibitor"/>
    <property type="match status" value="1"/>
</dbReference>
<feature type="region of interest" description="Disordered" evidence="15">
    <location>
        <begin position="1"/>
        <end position="23"/>
    </location>
</feature>
<dbReference type="Proteomes" id="UP001153555">
    <property type="component" value="Unassembled WGS sequence"/>
</dbReference>
<evidence type="ECO:0000256" key="5">
    <source>
        <dbReference type="ARBA" id="ARBA00013229"/>
    </source>
</evidence>
<evidence type="ECO:0000256" key="8">
    <source>
        <dbReference type="ARBA" id="ARBA00022801"/>
    </source>
</evidence>
<evidence type="ECO:0000256" key="15">
    <source>
        <dbReference type="SAM" id="MobiDB-lite"/>
    </source>
</evidence>
<dbReference type="InterPro" id="IPR006501">
    <property type="entry name" value="Pectinesterase_inhib_dom"/>
</dbReference>
<comment type="pathway">
    <text evidence="2">Glycan metabolism; pectin degradation; 2-dehydro-3-deoxy-D-gluconate from pectin: step 1/5.</text>
</comment>
<dbReference type="Gene3D" id="2.160.20.10">
    <property type="entry name" value="Single-stranded right-handed beta-helix, Pectin lyase-like"/>
    <property type="match status" value="1"/>
</dbReference>
<name>A0A9N7MSW2_STRHE</name>
<keyword evidence="12" id="KW-0961">Cell wall biogenesis/degradation</keyword>
<reference evidence="17" key="1">
    <citation type="submission" date="2019-12" db="EMBL/GenBank/DDBJ databases">
        <authorList>
            <person name="Scholes J."/>
        </authorList>
    </citation>
    <scope>NUCLEOTIDE SEQUENCE</scope>
</reference>
<keyword evidence="7" id="KW-0964">Secreted</keyword>
<comment type="subcellular location">
    <subcellularLocation>
        <location evidence="1">Secreted</location>
        <location evidence="1">Cell wall</location>
    </subcellularLocation>
</comment>
<keyword evidence="9" id="KW-0063">Aspartyl esterase</keyword>
<dbReference type="FunFam" id="2.160.20.10:FF:000001">
    <property type="entry name" value="Pectinesterase"/>
    <property type="match status" value="1"/>
</dbReference>
<protein>
    <recommendedName>
        <fullName evidence="5">pectinesterase</fullName>
        <ecNumber evidence="5">3.1.1.11</ecNumber>
    </recommendedName>
</protein>
<feature type="domain" description="Pectinesterase inhibitor" evidence="16">
    <location>
        <begin position="69"/>
        <end position="219"/>
    </location>
</feature>
<dbReference type="FunFam" id="1.20.140.40:FF:000021">
    <property type="entry name" value="Probable pectinesterase/pectinesterase inhibitor 51"/>
    <property type="match status" value="1"/>
</dbReference>
<evidence type="ECO:0000256" key="1">
    <source>
        <dbReference type="ARBA" id="ARBA00004191"/>
    </source>
</evidence>
<keyword evidence="6" id="KW-0134">Cell wall</keyword>
<evidence type="ECO:0000256" key="4">
    <source>
        <dbReference type="ARBA" id="ARBA00007786"/>
    </source>
</evidence>
<keyword evidence="11" id="KW-0325">Glycoprotein</keyword>
<proteinExistence type="inferred from homology"/>
<evidence type="ECO:0000313" key="17">
    <source>
        <dbReference type="EMBL" id="CAA0813406.1"/>
    </source>
</evidence>
<dbReference type="GO" id="GO:0042545">
    <property type="term" value="P:cell wall modification"/>
    <property type="evidence" value="ECO:0007669"/>
    <property type="project" value="InterPro"/>
</dbReference>
<dbReference type="GO" id="GO:0004857">
    <property type="term" value="F:enzyme inhibitor activity"/>
    <property type="evidence" value="ECO:0007669"/>
    <property type="project" value="InterPro"/>
</dbReference>
<dbReference type="Gene3D" id="1.20.140.40">
    <property type="entry name" value="Invertase/pectin methylesterase inhibitor family protein"/>
    <property type="match status" value="1"/>
</dbReference>
<evidence type="ECO:0000256" key="6">
    <source>
        <dbReference type="ARBA" id="ARBA00022512"/>
    </source>
</evidence>
<sequence>MQHRKPNKSPHPPLPFSSPTGSNPKQFQRLKSIFISMASLTLLSLLVFFAAASAARRHNPPYSENPPNSGHNIVAEVCRASRDSARCQATLSQPGYTPPDASVQQAIQSALWVISQNLNLGRGMVRDILDASSGNLNRSNAAKNCLELLRYSEYRLNLTGEALPRGDLKDARAWLSAALVYQYDSWSALKYVNDTAQVGLTMAFLDSALIGTTSDALAMIVNYDVFGDKIGSWGPVKTERDGFWEPVSGSSSSSGPGLVPTGLQPNVTVCKEGSGCDFGTIQEAVNAGPDNAENGKRFVIQIKAGVYEEIVRVPLEKKNVVMLGDGIGKTIITGSMNVGQQGVTTYNSATVAVVGDRFMASGLTIQNTAGPDAHQAVAFRSDSDFSIIQDCEFLGNQDTLYAHSLRQYYRSCRIQGNVDFIFGNSASFFQDCQVFVAPRQQNPEKGEKNAVTAHGRIDPGQSTGFVFQNCVINGTEEYMGLYHKKPSAHRNFLGRPWKEYSRTVFIGCVLEALIAPEGWMPWSGDFALSTLYYGELGNTGTGSNVSGRVSWSSRIPAEHVASYSVGNFIQGDRWFSPASMAMA</sequence>
<dbReference type="InterPro" id="IPR012334">
    <property type="entry name" value="Pectin_lyas_fold"/>
</dbReference>
<dbReference type="OrthoDB" id="2019149at2759"/>
<dbReference type="AlphaFoldDB" id="A0A9N7MSW2"/>
<comment type="catalytic activity">
    <reaction evidence="13">
        <text>[(1-&gt;4)-alpha-D-galacturonosyl methyl ester](n) + n H2O = [(1-&gt;4)-alpha-D-galacturonosyl](n) + n methanol + n H(+)</text>
        <dbReference type="Rhea" id="RHEA:22380"/>
        <dbReference type="Rhea" id="RHEA-COMP:14570"/>
        <dbReference type="Rhea" id="RHEA-COMP:14573"/>
        <dbReference type="ChEBI" id="CHEBI:15377"/>
        <dbReference type="ChEBI" id="CHEBI:15378"/>
        <dbReference type="ChEBI" id="CHEBI:17790"/>
        <dbReference type="ChEBI" id="CHEBI:140522"/>
        <dbReference type="ChEBI" id="CHEBI:140523"/>
        <dbReference type="EC" id="3.1.1.11"/>
    </reaction>
</comment>
<dbReference type="InterPro" id="IPR000070">
    <property type="entry name" value="Pectinesterase_cat"/>
</dbReference>
<dbReference type="EMBL" id="CACSLK010011313">
    <property type="protein sequence ID" value="CAA0813406.1"/>
    <property type="molecule type" value="Genomic_DNA"/>
</dbReference>
<evidence type="ECO:0000256" key="10">
    <source>
        <dbReference type="ARBA" id="ARBA00023157"/>
    </source>
</evidence>
<gene>
    <name evidence="17" type="ORF">SHERM_13965</name>
</gene>
<evidence type="ECO:0000256" key="3">
    <source>
        <dbReference type="ARBA" id="ARBA00006027"/>
    </source>
</evidence>
<comment type="caution">
    <text evidence="17">The sequence shown here is derived from an EMBL/GenBank/DDBJ whole genome shotgun (WGS) entry which is preliminary data.</text>
</comment>
<keyword evidence="18" id="KW-1185">Reference proteome</keyword>
<dbReference type="SMART" id="SM00856">
    <property type="entry name" value="PMEI"/>
    <property type="match status" value="1"/>
</dbReference>
<comment type="similarity">
    <text evidence="4">In the C-terminal section; belongs to the pectinesterase family.</text>
</comment>
<keyword evidence="8" id="KW-0378">Hydrolase</keyword>
<dbReference type="InterPro" id="IPR035513">
    <property type="entry name" value="Invertase/methylesterase_inhib"/>
</dbReference>
<dbReference type="Pfam" id="PF04043">
    <property type="entry name" value="PMEI"/>
    <property type="match status" value="1"/>
</dbReference>
<keyword evidence="10" id="KW-1015">Disulfide bond</keyword>
<dbReference type="Pfam" id="PF01095">
    <property type="entry name" value="Pectinesterase"/>
    <property type="match status" value="1"/>
</dbReference>
<dbReference type="SUPFAM" id="SSF51126">
    <property type="entry name" value="Pectin lyase-like"/>
    <property type="match status" value="1"/>
</dbReference>
<dbReference type="InterPro" id="IPR011050">
    <property type="entry name" value="Pectin_lyase_fold/virulence"/>
</dbReference>
<evidence type="ECO:0000259" key="16">
    <source>
        <dbReference type="SMART" id="SM00856"/>
    </source>
</evidence>
<accession>A0A9N7MSW2</accession>
<evidence type="ECO:0000256" key="11">
    <source>
        <dbReference type="ARBA" id="ARBA00023180"/>
    </source>
</evidence>